<feature type="compositionally biased region" description="Polar residues" evidence="9">
    <location>
        <begin position="1"/>
        <end position="18"/>
    </location>
</feature>
<keyword evidence="5" id="KW-0811">Translocation</keyword>
<dbReference type="EMBL" id="CP025760">
    <property type="protein sequence ID" value="KGB78878.1"/>
    <property type="molecule type" value="Genomic_DNA"/>
</dbReference>
<dbReference type="GeneID" id="88180912"/>
<keyword evidence="4" id="KW-0653">Protein transport</keyword>
<feature type="compositionally biased region" description="Polar residues" evidence="9">
    <location>
        <begin position="70"/>
        <end position="82"/>
    </location>
</feature>
<proteinExistence type="predicted"/>
<evidence type="ECO:0000313" key="12">
    <source>
        <dbReference type="Proteomes" id="UP000029445"/>
    </source>
</evidence>
<dbReference type="AlphaFoldDB" id="A0A095EPJ5"/>
<dbReference type="Pfam" id="PF05172">
    <property type="entry name" value="RRM_Nup35"/>
    <property type="match status" value="1"/>
</dbReference>
<keyword evidence="6 8" id="KW-0906">Nuclear pore complex</keyword>
<dbReference type="Gene3D" id="3.30.70.330">
    <property type="match status" value="1"/>
</dbReference>
<evidence type="ECO:0000259" key="10">
    <source>
        <dbReference type="PROSITE" id="PS51472"/>
    </source>
</evidence>
<evidence type="ECO:0000256" key="3">
    <source>
        <dbReference type="ARBA" id="ARBA00022816"/>
    </source>
</evidence>
<dbReference type="InterPro" id="IPR035979">
    <property type="entry name" value="RBD_domain_sf"/>
</dbReference>
<organism evidence="11 12">
    <name type="scientific">Cryptococcus deuterogattii (strain R265)</name>
    <name type="common">Cryptococcus gattii VGII (strain R265)</name>
    <dbReference type="NCBI Taxonomy" id="294750"/>
    <lineage>
        <taxon>Eukaryota</taxon>
        <taxon>Fungi</taxon>
        <taxon>Dikarya</taxon>
        <taxon>Basidiomycota</taxon>
        <taxon>Agaricomycotina</taxon>
        <taxon>Tremellomycetes</taxon>
        <taxon>Tremellales</taxon>
        <taxon>Cryptococcaceae</taxon>
        <taxon>Cryptococcus</taxon>
        <taxon>Cryptococcus gattii species complex</taxon>
    </lineage>
</organism>
<dbReference type="GO" id="GO:0003676">
    <property type="term" value="F:nucleic acid binding"/>
    <property type="evidence" value="ECO:0007669"/>
    <property type="project" value="InterPro"/>
</dbReference>
<dbReference type="GO" id="GO:0044615">
    <property type="term" value="C:nuclear pore nuclear basket"/>
    <property type="evidence" value="ECO:0007669"/>
    <property type="project" value="TreeGrafter"/>
</dbReference>
<dbReference type="InterPro" id="IPR012677">
    <property type="entry name" value="Nucleotide-bd_a/b_plait_sf"/>
</dbReference>
<gene>
    <name evidence="11" type="ORF">CNBG_4716</name>
</gene>
<evidence type="ECO:0000256" key="8">
    <source>
        <dbReference type="PROSITE-ProRule" id="PRU00804"/>
    </source>
</evidence>
<evidence type="ECO:0000256" key="7">
    <source>
        <dbReference type="ARBA" id="ARBA00023242"/>
    </source>
</evidence>
<dbReference type="GO" id="GO:0006999">
    <property type="term" value="P:nuclear pore organization"/>
    <property type="evidence" value="ECO:0007669"/>
    <property type="project" value="TreeGrafter"/>
</dbReference>
<dbReference type="GO" id="GO:0051028">
    <property type="term" value="P:mRNA transport"/>
    <property type="evidence" value="ECO:0007669"/>
    <property type="project" value="UniProtKB-UniRule"/>
</dbReference>
<keyword evidence="12" id="KW-1185">Reference proteome</keyword>
<evidence type="ECO:0000256" key="4">
    <source>
        <dbReference type="ARBA" id="ARBA00022927"/>
    </source>
</evidence>
<evidence type="ECO:0000256" key="2">
    <source>
        <dbReference type="ARBA" id="ARBA00022448"/>
    </source>
</evidence>
<feature type="compositionally biased region" description="Low complexity" evidence="9">
    <location>
        <begin position="110"/>
        <end position="124"/>
    </location>
</feature>
<dbReference type="Proteomes" id="UP000029445">
    <property type="component" value="Chromosome 2"/>
</dbReference>
<keyword evidence="7 8" id="KW-0539">Nucleus</keyword>
<dbReference type="PANTHER" id="PTHR21527:SF6">
    <property type="entry name" value="NUCLEOPORIN NUP35"/>
    <property type="match status" value="1"/>
</dbReference>
<keyword evidence="2 8" id="KW-0813">Transport</keyword>
<protein>
    <recommendedName>
        <fullName evidence="10">RRM Nup35-type domain-containing protein</fullName>
    </recommendedName>
</protein>
<dbReference type="OMA" id="NEYAWDE"/>
<dbReference type="STRING" id="294750.A0A095EPJ5"/>
<dbReference type="HOGENOM" id="CLU_857934_0_0_1"/>
<dbReference type="SUPFAM" id="SSF54928">
    <property type="entry name" value="RNA-binding domain, RBD"/>
    <property type="match status" value="1"/>
</dbReference>
<evidence type="ECO:0000256" key="6">
    <source>
        <dbReference type="ARBA" id="ARBA00023132"/>
    </source>
</evidence>
<comment type="subcellular location">
    <subcellularLocation>
        <location evidence="1">Nucleus</location>
        <location evidence="1">Nuclear pore complex</location>
    </subcellularLocation>
</comment>
<feature type="region of interest" description="Disordered" evidence="9">
    <location>
        <begin position="1"/>
        <end position="48"/>
    </location>
</feature>
<feature type="domain" description="RRM Nup35-type" evidence="10">
    <location>
        <begin position="167"/>
        <end position="248"/>
    </location>
</feature>
<evidence type="ECO:0000256" key="9">
    <source>
        <dbReference type="SAM" id="MobiDB-lite"/>
    </source>
</evidence>
<dbReference type="KEGG" id="cdeu:CNBG_4716"/>
<evidence type="ECO:0000256" key="1">
    <source>
        <dbReference type="ARBA" id="ARBA00004567"/>
    </source>
</evidence>
<reference evidence="11 12" key="1">
    <citation type="journal article" date="2011" name="MBio">
        <title>Genome variation in Cryptococcus gattii, an emerging pathogen of immunocompetent hosts.</title>
        <authorList>
            <person name="D'Souza C.A."/>
            <person name="Kronstad J.W."/>
            <person name="Taylor G."/>
            <person name="Warren R."/>
            <person name="Yuen M."/>
            <person name="Hu G."/>
            <person name="Jung W.H."/>
            <person name="Sham A."/>
            <person name="Kidd S.E."/>
            <person name="Tangen K."/>
            <person name="Lee N."/>
            <person name="Zeilmaker T."/>
            <person name="Sawkins J."/>
            <person name="McVicker G."/>
            <person name="Shah S."/>
            <person name="Gnerre S."/>
            <person name="Griggs A."/>
            <person name="Zeng Q."/>
            <person name="Bartlett K."/>
            <person name="Li W."/>
            <person name="Wang X."/>
            <person name="Heitman J."/>
            <person name="Stajich J.E."/>
            <person name="Fraser J.A."/>
            <person name="Meyer W."/>
            <person name="Carter D."/>
            <person name="Schein J."/>
            <person name="Krzywinski M."/>
            <person name="Kwon-Chung K.J."/>
            <person name="Varma A."/>
            <person name="Wang J."/>
            <person name="Brunham R."/>
            <person name="Fyfe M."/>
            <person name="Ouellette B.F."/>
            <person name="Siddiqui A."/>
            <person name="Marra M."/>
            <person name="Jones S."/>
            <person name="Holt R."/>
            <person name="Birren B.W."/>
            <person name="Galagan J.E."/>
            <person name="Cuomo C.A."/>
        </authorList>
    </citation>
    <scope>NUCLEOTIDE SEQUENCE [LARGE SCALE GENOMIC DNA]</scope>
    <source>
        <strain evidence="11 12">R265</strain>
    </source>
</reference>
<dbReference type="VEuPathDB" id="FungiDB:CNBG_4716"/>
<feature type="compositionally biased region" description="Low complexity" evidence="9">
    <location>
        <begin position="23"/>
        <end position="35"/>
    </location>
</feature>
<feature type="compositionally biased region" description="Polar residues" evidence="9">
    <location>
        <begin position="92"/>
        <end position="105"/>
    </location>
</feature>
<accession>A0A095EPJ5</accession>
<dbReference type="RefSeq" id="XP_062884592.1">
    <property type="nucleotide sequence ID" value="XM_063028637.1"/>
</dbReference>
<dbReference type="OrthoDB" id="3365060at2759"/>
<dbReference type="GO" id="GO:0044613">
    <property type="term" value="C:nuclear pore central transport channel"/>
    <property type="evidence" value="ECO:0007669"/>
    <property type="project" value="TreeGrafter"/>
</dbReference>
<sequence length="324" mass="34220">MSNDWWSQTPSRYTSTPIHPTLSRSQSISQSTRTRFAGDELDPEDSRAADAVKFLPSFASSQAGRVALGTSPTGGMSVSVGSPQGERRSPQGRLSGSVHESNSPRHTTRARSLAQSAALSSSTANGPAPMDEDMPPTASLRDSVTETRASTIVASNELPTPPSLLPTKSTTTLYIFGPPSHILSTLQPYLTQFGPVASYRPGPEGSNWYIVEYTNPLGAAYALRRHGGILGGQWMIGFKVGNGGTMEGLGPAAGERDAQGSSSQVSLPAAGTPIRVQHKEILKPKVVQPVVAKAAVKSGNDYAWDEPEGSGGWSGWVSEKLFGR</sequence>
<dbReference type="GO" id="GO:0006607">
    <property type="term" value="P:NLS-bearing protein import into nucleus"/>
    <property type="evidence" value="ECO:0007669"/>
    <property type="project" value="TreeGrafter"/>
</dbReference>
<evidence type="ECO:0000256" key="5">
    <source>
        <dbReference type="ARBA" id="ARBA00023010"/>
    </source>
</evidence>
<keyword evidence="3 8" id="KW-0509">mRNA transport</keyword>
<name>A0A095EPJ5_CRYD2</name>
<dbReference type="GO" id="GO:0005543">
    <property type="term" value="F:phospholipid binding"/>
    <property type="evidence" value="ECO:0007669"/>
    <property type="project" value="TreeGrafter"/>
</dbReference>
<evidence type="ECO:0000313" key="11">
    <source>
        <dbReference type="EMBL" id="KGB78878.1"/>
    </source>
</evidence>
<feature type="region of interest" description="Disordered" evidence="9">
    <location>
        <begin position="65"/>
        <end position="146"/>
    </location>
</feature>
<dbReference type="PANTHER" id="PTHR21527">
    <property type="entry name" value="NUCLEOPORIN NUP35"/>
    <property type="match status" value="1"/>
</dbReference>
<dbReference type="InterPro" id="IPR007846">
    <property type="entry name" value="RRM_NUP35_dom"/>
</dbReference>
<dbReference type="PROSITE" id="PS51472">
    <property type="entry name" value="RRM_NUP35"/>
    <property type="match status" value="1"/>
</dbReference>
<dbReference type="GO" id="GO:0017056">
    <property type="term" value="F:structural constituent of nuclear pore"/>
    <property type="evidence" value="ECO:0007669"/>
    <property type="project" value="TreeGrafter"/>
</dbReference>
<reference evidence="11 12" key="2">
    <citation type="journal article" date="2018" name="Proc. Natl. Acad. Sci.">
        <title>RNAi is a critical determinant of centromere evolution in closely related fungi.</title>
        <authorList>
            <person name="Yadav V."/>
            <person name="Sun S."/>
            <person name="Billmyre R.B."/>
            <person name="Thimmappa B.C."/>
            <person name="Shea T."/>
            <person name="Lintner R."/>
            <person name="Bakkeren G."/>
            <person name="Cuomo C.A."/>
            <person name="Heitman J."/>
            <person name="Sanyal K."/>
        </authorList>
    </citation>
    <scope>NUCLEOTIDE SEQUENCE [LARGE SCALE GENOMIC DNA]</scope>
    <source>
        <strain evidence="11 12">R265</strain>
    </source>
</reference>